<dbReference type="Gene3D" id="3.40.50.2000">
    <property type="entry name" value="Glycogen Phosphorylase B"/>
    <property type="match status" value="1"/>
</dbReference>
<dbReference type="PANTHER" id="PTHR48047:SF5">
    <property type="entry name" value="FLAVONOL 7-O-RHAMNOSYLTRANSFERASE"/>
    <property type="match status" value="1"/>
</dbReference>
<comment type="similarity">
    <text evidence="1">Belongs to the UDP-glycosyltransferase family.</text>
</comment>
<evidence type="ECO:0000313" key="4">
    <source>
        <dbReference type="Proteomes" id="UP001280121"/>
    </source>
</evidence>
<keyword evidence="2" id="KW-0328">Glycosyltransferase</keyword>
<evidence type="ECO:0000256" key="2">
    <source>
        <dbReference type="ARBA" id="ARBA00022676"/>
    </source>
</evidence>
<dbReference type="EMBL" id="JANJYI010000007">
    <property type="protein sequence ID" value="KAK2641969.1"/>
    <property type="molecule type" value="Genomic_DNA"/>
</dbReference>
<keyword evidence="4" id="KW-1185">Reference proteome</keyword>
<name>A0AAD9WSC4_9ROSI</name>
<organism evidence="3 4">
    <name type="scientific">Dipteronia dyeriana</name>
    <dbReference type="NCBI Taxonomy" id="168575"/>
    <lineage>
        <taxon>Eukaryota</taxon>
        <taxon>Viridiplantae</taxon>
        <taxon>Streptophyta</taxon>
        <taxon>Embryophyta</taxon>
        <taxon>Tracheophyta</taxon>
        <taxon>Spermatophyta</taxon>
        <taxon>Magnoliopsida</taxon>
        <taxon>eudicotyledons</taxon>
        <taxon>Gunneridae</taxon>
        <taxon>Pentapetalae</taxon>
        <taxon>rosids</taxon>
        <taxon>malvids</taxon>
        <taxon>Sapindales</taxon>
        <taxon>Sapindaceae</taxon>
        <taxon>Hippocastanoideae</taxon>
        <taxon>Acereae</taxon>
        <taxon>Dipteronia</taxon>
    </lineage>
</organism>
<accession>A0AAD9WSC4</accession>
<evidence type="ECO:0000313" key="3">
    <source>
        <dbReference type="EMBL" id="KAK2641969.1"/>
    </source>
</evidence>
<dbReference type="SUPFAM" id="SSF53756">
    <property type="entry name" value="UDP-Glycosyltransferase/glycogen phosphorylase"/>
    <property type="match status" value="1"/>
</dbReference>
<keyword evidence="2" id="KW-0808">Transferase</keyword>
<comment type="caution">
    <text evidence="3">The sequence shown here is derived from an EMBL/GenBank/DDBJ whole genome shotgun (WGS) entry which is preliminary data.</text>
</comment>
<dbReference type="GO" id="GO:0051555">
    <property type="term" value="P:flavonol biosynthetic process"/>
    <property type="evidence" value="ECO:0007669"/>
    <property type="project" value="TreeGrafter"/>
</dbReference>
<dbReference type="Proteomes" id="UP001280121">
    <property type="component" value="Unassembled WGS sequence"/>
</dbReference>
<proteinExistence type="inferred from homology"/>
<reference evidence="3" key="1">
    <citation type="journal article" date="2023" name="Plant J.">
        <title>Genome sequences and population genomics provide insights into the demographic history, inbreeding, and mutation load of two 'living fossil' tree species of Dipteronia.</title>
        <authorList>
            <person name="Feng Y."/>
            <person name="Comes H.P."/>
            <person name="Chen J."/>
            <person name="Zhu S."/>
            <person name="Lu R."/>
            <person name="Zhang X."/>
            <person name="Li P."/>
            <person name="Qiu J."/>
            <person name="Olsen K.M."/>
            <person name="Qiu Y."/>
        </authorList>
    </citation>
    <scope>NUCLEOTIDE SEQUENCE</scope>
    <source>
        <strain evidence="3">KIB01</strain>
    </source>
</reference>
<protein>
    <submittedName>
        <fullName evidence="3">Uncharacterized protein</fullName>
    </submittedName>
</protein>
<evidence type="ECO:0000256" key="1">
    <source>
        <dbReference type="ARBA" id="ARBA00009995"/>
    </source>
</evidence>
<dbReference type="PANTHER" id="PTHR48047">
    <property type="entry name" value="GLYCOSYLTRANSFERASE"/>
    <property type="match status" value="1"/>
</dbReference>
<gene>
    <name evidence="3" type="ORF">Ddye_023732</name>
</gene>
<dbReference type="AlphaFoldDB" id="A0AAD9WSC4"/>
<sequence length="157" mass="17798">MLSSSKKNRHILAIPWPASGHMPMIDVARQLGIRGITTTFAVTRKNLYYLNPLISLHDKTTIQTLVLPLPSHPSLPAGSENMQDVTQDYFLYMVEALSELHDPIMQWFKSPLAILTDVMLNTWTHSLASALGIKTIDFLPLSQHTAYNCWSDYQEMK</sequence>
<dbReference type="GO" id="GO:0035251">
    <property type="term" value="F:UDP-glucosyltransferase activity"/>
    <property type="evidence" value="ECO:0007669"/>
    <property type="project" value="TreeGrafter"/>
</dbReference>